<evidence type="ECO:0000256" key="8">
    <source>
        <dbReference type="ARBA" id="ARBA00022840"/>
    </source>
</evidence>
<dbReference type="Pfam" id="PF22590">
    <property type="entry name" value="Cas3-like_C_2"/>
    <property type="match status" value="1"/>
</dbReference>
<keyword evidence="4" id="KW-0479">Metal-binding</keyword>
<dbReference type="AlphaFoldDB" id="A0A9E7TMB5"/>
<dbReference type="GO" id="GO:0016787">
    <property type="term" value="F:hydrolase activity"/>
    <property type="evidence" value="ECO:0007669"/>
    <property type="project" value="UniProtKB-KW"/>
</dbReference>
<name>A0A9E7TMB5_9EURY</name>
<evidence type="ECO:0000313" key="12">
    <source>
        <dbReference type="EMBL" id="UUX93121.1"/>
    </source>
</evidence>
<evidence type="ECO:0000256" key="5">
    <source>
        <dbReference type="ARBA" id="ARBA00022741"/>
    </source>
</evidence>
<dbReference type="Gene3D" id="3.40.50.300">
    <property type="entry name" value="P-loop containing nucleotide triphosphate hydrolases"/>
    <property type="match status" value="2"/>
</dbReference>
<evidence type="ECO:0000259" key="11">
    <source>
        <dbReference type="PROSITE" id="PS51643"/>
    </source>
</evidence>
<comment type="similarity">
    <text evidence="2">In the central section; belongs to the CRISPR-associated helicase Cas3 family.</text>
</comment>
<dbReference type="InterPro" id="IPR054712">
    <property type="entry name" value="Cas3-like_dom"/>
</dbReference>
<dbReference type="PANTHER" id="PTHR47959:SF16">
    <property type="entry name" value="CRISPR-ASSOCIATED NUCLEASE_HELICASE CAS3-RELATED"/>
    <property type="match status" value="1"/>
</dbReference>
<feature type="domain" description="HD Cas3-type" evidence="11">
    <location>
        <begin position="547"/>
        <end position="765"/>
    </location>
</feature>
<keyword evidence="5" id="KW-0547">Nucleotide-binding</keyword>
<keyword evidence="13" id="KW-1185">Reference proteome</keyword>
<dbReference type="GO" id="GO:0003724">
    <property type="term" value="F:RNA helicase activity"/>
    <property type="evidence" value="ECO:0007669"/>
    <property type="project" value="TreeGrafter"/>
</dbReference>
<evidence type="ECO:0000256" key="7">
    <source>
        <dbReference type="ARBA" id="ARBA00022806"/>
    </source>
</evidence>
<dbReference type="InterPro" id="IPR050079">
    <property type="entry name" value="DEAD_box_RNA_helicase"/>
</dbReference>
<keyword evidence="3" id="KW-0540">Nuclease</keyword>
<dbReference type="Proteomes" id="UP001060368">
    <property type="component" value="Chromosome"/>
</dbReference>
<dbReference type="GO" id="GO:0051607">
    <property type="term" value="P:defense response to virus"/>
    <property type="evidence" value="ECO:0007669"/>
    <property type="project" value="UniProtKB-KW"/>
</dbReference>
<dbReference type="GO" id="GO:0004518">
    <property type="term" value="F:nuclease activity"/>
    <property type="evidence" value="ECO:0007669"/>
    <property type="project" value="UniProtKB-KW"/>
</dbReference>
<dbReference type="GO" id="GO:0140097">
    <property type="term" value="F:catalytic activity, acting on DNA"/>
    <property type="evidence" value="ECO:0007669"/>
    <property type="project" value="UniProtKB-ARBA"/>
</dbReference>
<keyword evidence="9" id="KW-0051">Antiviral defense</keyword>
<dbReference type="SMART" id="SM00490">
    <property type="entry name" value="HELICc"/>
    <property type="match status" value="1"/>
</dbReference>
<dbReference type="NCBIfam" id="TIGR01587">
    <property type="entry name" value="cas3_core"/>
    <property type="match status" value="1"/>
</dbReference>
<dbReference type="KEGG" id="mend:L6E24_03080"/>
<keyword evidence="8" id="KW-0067">ATP-binding</keyword>
<dbReference type="GO" id="GO:0003676">
    <property type="term" value="F:nucleic acid binding"/>
    <property type="evidence" value="ECO:0007669"/>
    <property type="project" value="InterPro"/>
</dbReference>
<dbReference type="SUPFAM" id="SSF52540">
    <property type="entry name" value="P-loop containing nucleoside triphosphate hydrolases"/>
    <property type="match status" value="1"/>
</dbReference>
<dbReference type="InterPro" id="IPR014001">
    <property type="entry name" value="Helicase_ATP-bd"/>
</dbReference>
<dbReference type="InterPro" id="IPR038257">
    <property type="entry name" value="CRISPR-assoc_Cas3_HD_sf"/>
</dbReference>
<sequence>MSENFPEIVEVPTGLGKTDAIILAWLWRRRFAGDHIRALTPRRLFFCLPMRVLVEQTKDKVEGWLDNLNLSGSNSETDGNKISVTVLMGGEDKQNWDLYPERDAIIIGTQDMFLSRALNRGYGMSRYRWPTHFGLLNNDCLWVMDEIQLMGKGLSTTIQLQAFRNKIGTIDSLSAQSVWMSATLNQDWLRTVDFDPQKEVNTVLKLGDDDLNVPPAHKRINAVKTLKRADNDSKKQKDLAKEIISRHQAGTRTLVVVNTVKRATELFKHIENNKPDAELVLIHSRFRPSDRKKVVQSLLDEPGESGTITVSTQVIEAGVDVSAKVLFTELAPWSSLVQRFGRCNRYGEYDNAEIYWIDVPEKDSAPYDEKEFSDSLVTLTELEGKSVGPANLPDKVEGFVHRQIIRKKEIFELFDTTPDLTGSDIDISRYIRDSDDMDFSVFWRDIEKSKIQDEGLPHREELCSVPVSDIKNLKDKHDVWIWGHIDGEWKLVWNYNEIYPGVTLMLDAKQGGYTNAKGWDVKSKKKVDVIPCSEKSRNKFYSDNTISEGKWESVAEHTDEVCREMESILREIGLDSNLSKSLIEGARWHDSGKAHNSFQAMIKEESLKDFSAPPAAKAPNGAWKNYSGLKNPGDDERRKYFRHELASGILALQNNRSDLAAYLAAAHHGKVRGSIRSMPDEFIPSDKKRRFARGVWDGDVVYETDLGGGIIMPETEIDLSYMDLGAGENGPSWSARVLKLRDSPEIGPFRLAYLEALMKASDERASGGGKND</sequence>
<dbReference type="Pfam" id="PF00270">
    <property type="entry name" value="DEAD"/>
    <property type="match status" value="1"/>
</dbReference>
<dbReference type="InterPro" id="IPR006474">
    <property type="entry name" value="Helicase_Cas3_CRISPR-ass_core"/>
</dbReference>
<dbReference type="InterPro" id="IPR001650">
    <property type="entry name" value="Helicase_C-like"/>
</dbReference>
<comment type="similarity">
    <text evidence="1">In the N-terminal section; belongs to the CRISPR-associated nuclease Cas3-HD family.</text>
</comment>
<evidence type="ECO:0000256" key="3">
    <source>
        <dbReference type="ARBA" id="ARBA00022722"/>
    </source>
</evidence>
<gene>
    <name evidence="12" type="primary">cas3</name>
    <name evidence="12" type="ORF">L6E24_03080</name>
</gene>
<dbReference type="GO" id="GO:0005524">
    <property type="term" value="F:ATP binding"/>
    <property type="evidence" value="ECO:0007669"/>
    <property type="project" value="UniProtKB-KW"/>
</dbReference>
<dbReference type="InterPro" id="IPR011545">
    <property type="entry name" value="DEAD/DEAH_box_helicase_dom"/>
</dbReference>
<dbReference type="GO" id="GO:0005829">
    <property type="term" value="C:cytosol"/>
    <property type="evidence" value="ECO:0007669"/>
    <property type="project" value="TreeGrafter"/>
</dbReference>
<dbReference type="GO" id="GO:0046872">
    <property type="term" value="F:metal ion binding"/>
    <property type="evidence" value="ECO:0007669"/>
    <property type="project" value="UniProtKB-KW"/>
</dbReference>
<dbReference type="PROSITE" id="PS51643">
    <property type="entry name" value="HD_CAS3"/>
    <property type="match status" value="1"/>
</dbReference>
<evidence type="ECO:0000256" key="9">
    <source>
        <dbReference type="ARBA" id="ARBA00023118"/>
    </source>
</evidence>
<dbReference type="PROSITE" id="PS51192">
    <property type="entry name" value="HELICASE_ATP_BIND_1"/>
    <property type="match status" value="1"/>
</dbReference>
<evidence type="ECO:0000313" key="13">
    <source>
        <dbReference type="Proteomes" id="UP001060368"/>
    </source>
</evidence>
<evidence type="ECO:0000259" key="10">
    <source>
        <dbReference type="PROSITE" id="PS51192"/>
    </source>
</evidence>
<evidence type="ECO:0000256" key="4">
    <source>
        <dbReference type="ARBA" id="ARBA00022723"/>
    </source>
</evidence>
<proteinExistence type="inferred from homology"/>
<dbReference type="Gene3D" id="1.10.3210.30">
    <property type="match status" value="1"/>
</dbReference>
<protein>
    <submittedName>
        <fullName evidence="12">CRISPR-associated helicase Cas3</fullName>
    </submittedName>
</protein>
<dbReference type="PANTHER" id="PTHR47959">
    <property type="entry name" value="ATP-DEPENDENT RNA HELICASE RHLE-RELATED"/>
    <property type="match status" value="1"/>
</dbReference>
<dbReference type="InterPro" id="IPR027417">
    <property type="entry name" value="P-loop_NTPase"/>
</dbReference>
<accession>A0A9E7TMB5</accession>
<keyword evidence="6" id="KW-0378">Hydrolase</keyword>
<evidence type="ECO:0000256" key="6">
    <source>
        <dbReference type="ARBA" id="ARBA00022801"/>
    </source>
</evidence>
<feature type="domain" description="Helicase ATP-binding" evidence="10">
    <location>
        <begin position="1"/>
        <end position="187"/>
    </location>
</feature>
<evidence type="ECO:0000256" key="1">
    <source>
        <dbReference type="ARBA" id="ARBA00006847"/>
    </source>
</evidence>
<dbReference type="EMBL" id="CP096115">
    <property type="protein sequence ID" value="UUX93121.1"/>
    <property type="molecule type" value="Genomic_DNA"/>
</dbReference>
<dbReference type="InterPro" id="IPR006483">
    <property type="entry name" value="CRISPR-assoc_Cas3_HD"/>
</dbReference>
<keyword evidence="7" id="KW-0347">Helicase</keyword>
<organism evidence="12 13">
    <name type="scientific">Methanoplanus endosymbiosus</name>
    <dbReference type="NCBI Taxonomy" id="33865"/>
    <lineage>
        <taxon>Archaea</taxon>
        <taxon>Methanobacteriati</taxon>
        <taxon>Methanobacteriota</taxon>
        <taxon>Stenosarchaea group</taxon>
        <taxon>Methanomicrobia</taxon>
        <taxon>Methanomicrobiales</taxon>
        <taxon>Methanomicrobiaceae</taxon>
        <taxon>Methanoplanus</taxon>
    </lineage>
</organism>
<evidence type="ECO:0000256" key="2">
    <source>
        <dbReference type="ARBA" id="ARBA00009046"/>
    </source>
</evidence>
<reference evidence="12" key="1">
    <citation type="submission" date="2022-04" db="EMBL/GenBank/DDBJ databases">
        <title>Complete genome of Methanoplanus endosymbiosus DSM 3599.</title>
        <authorList>
            <person name="Chen S.-C."/>
            <person name="You Y.-T."/>
            <person name="Zhou Y.-Z."/>
            <person name="Lai M.-C."/>
        </authorList>
    </citation>
    <scope>NUCLEOTIDE SEQUENCE</scope>
    <source>
        <strain evidence="12">DSM 3599</strain>
    </source>
</reference>